<protein>
    <submittedName>
        <fullName evidence="1">HAD family hydrolase</fullName>
    </submittedName>
</protein>
<dbReference type="GO" id="GO:0016787">
    <property type="term" value="F:hydrolase activity"/>
    <property type="evidence" value="ECO:0007669"/>
    <property type="project" value="UniProtKB-KW"/>
</dbReference>
<proteinExistence type="predicted"/>
<dbReference type="Proteomes" id="UP001060164">
    <property type="component" value="Chromosome"/>
</dbReference>
<sequence>MTDSIIFDVDGTLWDSTEIVARAWTEVLAAKTSLNLTITPGLLKSVFGRTLPDIASILFSDETPDRQLELIDLCCEHEHELLRKYGAPLYPAWSQVFEILSGRYPLFLVSNCEAGYIETFLECTGFGCYIKDHLCPGDTGNAKADNILEIIRRHDLKSPAYVGDTAGDYRAVKEAGPQIPFVFASYGFGEVENPDYIIHSPLDLTNLF</sequence>
<accession>A0ABY5VEN6</accession>
<evidence type="ECO:0000313" key="1">
    <source>
        <dbReference type="EMBL" id="UWP58767.1"/>
    </source>
</evidence>
<dbReference type="RefSeq" id="WP_044982944.1">
    <property type="nucleotide sequence ID" value="NZ_CABLBR010000001.1"/>
</dbReference>
<name>A0ABY5VEN6_9FIRM</name>
<dbReference type="SUPFAM" id="SSF56784">
    <property type="entry name" value="HAD-like"/>
    <property type="match status" value="1"/>
</dbReference>
<dbReference type="EMBL" id="CP102290">
    <property type="protein sequence ID" value="UWP58767.1"/>
    <property type="molecule type" value="Genomic_DNA"/>
</dbReference>
<dbReference type="InterPro" id="IPR050155">
    <property type="entry name" value="HAD-like_hydrolase_sf"/>
</dbReference>
<organism evidence="1 2">
    <name type="scientific">Ruminococcus gauvreauii</name>
    <dbReference type="NCBI Taxonomy" id="438033"/>
    <lineage>
        <taxon>Bacteria</taxon>
        <taxon>Bacillati</taxon>
        <taxon>Bacillota</taxon>
        <taxon>Clostridia</taxon>
        <taxon>Eubacteriales</taxon>
        <taxon>Oscillospiraceae</taxon>
        <taxon>Ruminococcus</taxon>
    </lineage>
</organism>
<evidence type="ECO:0000313" key="2">
    <source>
        <dbReference type="Proteomes" id="UP001060164"/>
    </source>
</evidence>
<dbReference type="SFLD" id="SFLDG01129">
    <property type="entry name" value="C1.5:_HAD__Beta-PGM__Phosphata"/>
    <property type="match status" value="1"/>
</dbReference>
<dbReference type="PANTHER" id="PTHR43434">
    <property type="entry name" value="PHOSPHOGLYCOLATE PHOSPHATASE"/>
    <property type="match status" value="1"/>
</dbReference>
<dbReference type="InterPro" id="IPR041492">
    <property type="entry name" value="HAD_2"/>
</dbReference>
<dbReference type="PANTHER" id="PTHR43434:SF1">
    <property type="entry name" value="PHOSPHOGLYCOLATE PHOSPHATASE"/>
    <property type="match status" value="1"/>
</dbReference>
<dbReference type="Gene3D" id="1.10.150.240">
    <property type="entry name" value="Putative phosphatase, domain 2"/>
    <property type="match status" value="1"/>
</dbReference>
<dbReference type="Pfam" id="PF13419">
    <property type="entry name" value="HAD_2"/>
    <property type="match status" value="1"/>
</dbReference>
<dbReference type="InterPro" id="IPR023214">
    <property type="entry name" value="HAD_sf"/>
</dbReference>
<gene>
    <name evidence="1" type="ORF">NQ502_15540</name>
</gene>
<dbReference type="SFLD" id="SFLDS00003">
    <property type="entry name" value="Haloacid_Dehalogenase"/>
    <property type="match status" value="1"/>
</dbReference>
<dbReference type="Gene3D" id="3.40.50.1000">
    <property type="entry name" value="HAD superfamily/HAD-like"/>
    <property type="match status" value="1"/>
</dbReference>
<dbReference type="InterPro" id="IPR036412">
    <property type="entry name" value="HAD-like_sf"/>
</dbReference>
<keyword evidence="1" id="KW-0378">Hydrolase</keyword>
<dbReference type="InterPro" id="IPR023198">
    <property type="entry name" value="PGP-like_dom2"/>
</dbReference>
<reference evidence="1" key="1">
    <citation type="journal article" date="2022" name="Cell">
        <title>Design, construction, and in vivo augmentation of a complex gut microbiome.</title>
        <authorList>
            <person name="Cheng A.G."/>
            <person name="Ho P.Y."/>
            <person name="Aranda-Diaz A."/>
            <person name="Jain S."/>
            <person name="Yu F.B."/>
            <person name="Meng X."/>
            <person name="Wang M."/>
            <person name="Iakiviak M."/>
            <person name="Nagashima K."/>
            <person name="Zhao A."/>
            <person name="Murugkar P."/>
            <person name="Patil A."/>
            <person name="Atabakhsh K."/>
            <person name="Weakley A."/>
            <person name="Yan J."/>
            <person name="Brumbaugh A.R."/>
            <person name="Higginbottom S."/>
            <person name="Dimas A."/>
            <person name="Shiver A.L."/>
            <person name="Deutschbauer A."/>
            <person name="Neff N."/>
            <person name="Sonnenburg J.L."/>
            <person name="Huang K.C."/>
            <person name="Fischbach M.A."/>
        </authorList>
    </citation>
    <scope>NUCLEOTIDE SEQUENCE</scope>
    <source>
        <strain evidence="1">DSM 19829</strain>
    </source>
</reference>
<keyword evidence="2" id="KW-1185">Reference proteome</keyword>